<feature type="transmembrane region" description="Helical" evidence="4">
    <location>
        <begin position="113"/>
        <end position="131"/>
    </location>
</feature>
<evidence type="ECO:0000256" key="2">
    <source>
        <dbReference type="ARBA" id="ARBA00022777"/>
    </source>
</evidence>
<evidence type="ECO:0000313" key="7">
    <source>
        <dbReference type="Proteomes" id="UP000501705"/>
    </source>
</evidence>
<sequence>MIGAQRPADSEAQRGAEAKLVRGASLFVGFGGVFYAALTVTTALAQTPLAAPWWTPVALLAVYLPTVVIAVAAARWRMALVRRAVLVFAVGYALAALSWPLVRTGATVTPEQYLWLGWIPGLPAVAMCLFWRFAPFGYLAGAAVLAQFDVMLARGPAVHNPLLPEMLFAFAYSAFPCAACVVLVRIGRILDQTSSSALAAATAMAAAQARRFERRRFDALTHDGVIATLLEASRTPNSPILTHYAQSTLRNLARLRSGLPAQDDLDVDLVVAGIRAAAAEVDDRIPLRVAPHDGAELTVPPEVATALAAATGEALRNWKKHACSPAREAACEVTVTATPADIRVDVVDDGVGFDPSAVPPDRLGLRASIVDRIAQLPGGWSAIESAPGRGSRVSVGWAA</sequence>
<protein>
    <submittedName>
        <fullName evidence="6">ATP-binding protein</fullName>
    </submittedName>
</protein>
<dbReference type="GO" id="GO:0016301">
    <property type="term" value="F:kinase activity"/>
    <property type="evidence" value="ECO:0007669"/>
    <property type="project" value="UniProtKB-KW"/>
</dbReference>
<dbReference type="EMBL" id="CP046171">
    <property type="protein sequence ID" value="QIS05070.1"/>
    <property type="molecule type" value="Genomic_DNA"/>
</dbReference>
<name>A0A6G9XW38_NOCBR</name>
<dbReference type="AlphaFoldDB" id="A0A6G9XW38"/>
<keyword evidence="6" id="KW-0067">ATP-binding</keyword>
<organism evidence="6 7">
    <name type="scientific">Nocardia brasiliensis</name>
    <dbReference type="NCBI Taxonomy" id="37326"/>
    <lineage>
        <taxon>Bacteria</taxon>
        <taxon>Bacillati</taxon>
        <taxon>Actinomycetota</taxon>
        <taxon>Actinomycetes</taxon>
        <taxon>Mycobacteriales</taxon>
        <taxon>Nocardiaceae</taxon>
        <taxon>Nocardia</taxon>
    </lineage>
</organism>
<feature type="domain" description="Histidine kinase/HSP90-like ATPase" evidence="5">
    <location>
        <begin position="305"/>
        <end position="395"/>
    </location>
</feature>
<proteinExistence type="predicted"/>
<dbReference type="GO" id="GO:0000160">
    <property type="term" value="P:phosphorelay signal transduction system"/>
    <property type="evidence" value="ECO:0007669"/>
    <property type="project" value="UniProtKB-KW"/>
</dbReference>
<dbReference type="Pfam" id="PF02518">
    <property type="entry name" value="HATPase_c"/>
    <property type="match status" value="1"/>
</dbReference>
<evidence type="ECO:0000256" key="4">
    <source>
        <dbReference type="SAM" id="Phobius"/>
    </source>
</evidence>
<feature type="transmembrane region" description="Helical" evidence="4">
    <location>
        <begin position="84"/>
        <end position="101"/>
    </location>
</feature>
<dbReference type="RefSeq" id="WP_167464166.1">
    <property type="nucleotide sequence ID" value="NZ_CP046171.1"/>
</dbReference>
<keyword evidence="4" id="KW-1133">Transmembrane helix</keyword>
<dbReference type="PANTHER" id="PTHR24421">
    <property type="entry name" value="NITRATE/NITRITE SENSOR PROTEIN NARX-RELATED"/>
    <property type="match status" value="1"/>
</dbReference>
<gene>
    <name evidence="6" type="ORF">F5X71_24575</name>
</gene>
<keyword evidence="3" id="KW-0902">Two-component regulatory system</keyword>
<dbReference type="GO" id="GO:0005524">
    <property type="term" value="F:ATP binding"/>
    <property type="evidence" value="ECO:0007669"/>
    <property type="project" value="UniProtKB-KW"/>
</dbReference>
<keyword evidence="1" id="KW-0808">Transferase</keyword>
<dbReference type="Gene3D" id="3.30.565.10">
    <property type="entry name" value="Histidine kinase-like ATPase, C-terminal domain"/>
    <property type="match status" value="1"/>
</dbReference>
<reference evidence="6 7" key="1">
    <citation type="journal article" date="2019" name="ACS Chem. Biol.">
        <title>Identification and Mobilization of a Cryptic Antibiotic Biosynthesis Gene Locus from a Human-Pathogenic Nocardia Isolate.</title>
        <authorList>
            <person name="Herisse M."/>
            <person name="Ishida K."/>
            <person name="Porter J.L."/>
            <person name="Howden B."/>
            <person name="Hertweck C."/>
            <person name="Stinear T.P."/>
            <person name="Pidot S.J."/>
        </authorList>
    </citation>
    <scope>NUCLEOTIDE SEQUENCE [LARGE SCALE GENOMIC DNA]</scope>
    <source>
        <strain evidence="6 7">AUSMDU00024985</strain>
    </source>
</reference>
<dbReference type="SUPFAM" id="SSF55874">
    <property type="entry name" value="ATPase domain of HSP90 chaperone/DNA topoisomerase II/histidine kinase"/>
    <property type="match status" value="1"/>
</dbReference>
<evidence type="ECO:0000256" key="1">
    <source>
        <dbReference type="ARBA" id="ARBA00022679"/>
    </source>
</evidence>
<evidence type="ECO:0000313" key="6">
    <source>
        <dbReference type="EMBL" id="QIS05070.1"/>
    </source>
</evidence>
<feature type="transmembrane region" description="Helical" evidence="4">
    <location>
        <begin position="51"/>
        <end position="72"/>
    </location>
</feature>
<dbReference type="Proteomes" id="UP000501705">
    <property type="component" value="Chromosome"/>
</dbReference>
<dbReference type="InterPro" id="IPR036890">
    <property type="entry name" value="HATPase_C_sf"/>
</dbReference>
<feature type="transmembrane region" description="Helical" evidence="4">
    <location>
        <begin position="20"/>
        <end position="45"/>
    </location>
</feature>
<evidence type="ECO:0000259" key="5">
    <source>
        <dbReference type="Pfam" id="PF02518"/>
    </source>
</evidence>
<dbReference type="InterPro" id="IPR003594">
    <property type="entry name" value="HATPase_dom"/>
</dbReference>
<evidence type="ECO:0000256" key="3">
    <source>
        <dbReference type="ARBA" id="ARBA00023012"/>
    </source>
</evidence>
<keyword evidence="4" id="KW-0812">Transmembrane</keyword>
<keyword evidence="6" id="KW-0547">Nucleotide-binding</keyword>
<dbReference type="InterPro" id="IPR050482">
    <property type="entry name" value="Sensor_HK_TwoCompSys"/>
</dbReference>
<keyword evidence="4" id="KW-0472">Membrane</keyword>
<feature type="transmembrane region" description="Helical" evidence="4">
    <location>
        <begin position="136"/>
        <end position="154"/>
    </location>
</feature>
<keyword evidence="2" id="KW-0418">Kinase</keyword>
<feature type="transmembrane region" description="Helical" evidence="4">
    <location>
        <begin position="166"/>
        <end position="186"/>
    </location>
</feature>
<dbReference type="PANTHER" id="PTHR24421:SF61">
    <property type="entry name" value="OXYGEN SENSOR HISTIDINE KINASE NREB"/>
    <property type="match status" value="1"/>
</dbReference>
<accession>A0A6G9XW38</accession>